<dbReference type="SUPFAM" id="SSF55729">
    <property type="entry name" value="Acyl-CoA N-acyltransferases (Nat)"/>
    <property type="match status" value="1"/>
</dbReference>
<dbReference type="CDD" id="cd04301">
    <property type="entry name" value="NAT_SF"/>
    <property type="match status" value="1"/>
</dbReference>
<reference evidence="3" key="1">
    <citation type="journal article" date="2019" name="Int. J. Syst. Evol. Microbiol.">
        <title>The Global Catalogue of Microorganisms (GCM) 10K type strain sequencing project: providing services to taxonomists for standard genome sequencing and annotation.</title>
        <authorList>
            <consortium name="The Broad Institute Genomics Platform"/>
            <consortium name="The Broad Institute Genome Sequencing Center for Infectious Disease"/>
            <person name="Wu L."/>
            <person name="Ma J."/>
        </authorList>
    </citation>
    <scope>NUCLEOTIDE SEQUENCE [LARGE SCALE GENOMIC DNA]</scope>
    <source>
        <strain evidence="3">JCM 18537</strain>
    </source>
</reference>
<evidence type="ECO:0000313" key="2">
    <source>
        <dbReference type="EMBL" id="GAA4770084.1"/>
    </source>
</evidence>
<protein>
    <submittedName>
        <fullName evidence="2">GNAT family N-acetyltransferase</fullName>
    </submittedName>
</protein>
<dbReference type="Proteomes" id="UP001501645">
    <property type="component" value="Unassembled WGS sequence"/>
</dbReference>
<accession>A0ABP8ZZF1</accession>
<feature type="domain" description="N-acetyltransferase" evidence="1">
    <location>
        <begin position="1"/>
        <end position="140"/>
    </location>
</feature>
<dbReference type="PANTHER" id="PTHR43233:SF1">
    <property type="entry name" value="FAMILY N-ACETYLTRANSFERASE, PUTATIVE (AFU_ORTHOLOGUE AFUA_6G03350)-RELATED"/>
    <property type="match status" value="1"/>
</dbReference>
<gene>
    <name evidence="2" type="ORF">GCM10023351_12270</name>
</gene>
<name>A0ABP8ZZF1_9MICO</name>
<evidence type="ECO:0000259" key="1">
    <source>
        <dbReference type="PROSITE" id="PS51186"/>
    </source>
</evidence>
<dbReference type="PANTHER" id="PTHR43233">
    <property type="entry name" value="FAMILY N-ACETYLTRANSFERASE, PUTATIVE (AFU_ORTHOLOGUE AFUA_6G03350)-RELATED"/>
    <property type="match status" value="1"/>
</dbReference>
<dbReference type="EMBL" id="BAABKO010000002">
    <property type="protein sequence ID" value="GAA4770084.1"/>
    <property type="molecule type" value="Genomic_DNA"/>
</dbReference>
<dbReference type="InterPro" id="IPR053144">
    <property type="entry name" value="Acetyltransferase_Butenolide"/>
</dbReference>
<organism evidence="2 3">
    <name type="scientific">Microbacterium gilvum</name>
    <dbReference type="NCBI Taxonomy" id="1336204"/>
    <lineage>
        <taxon>Bacteria</taxon>
        <taxon>Bacillati</taxon>
        <taxon>Actinomycetota</taxon>
        <taxon>Actinomycetes</taxon>
        <taxon>Micrococcales</taxon>
        <taxon>Microbacteriaceae</taxon>
        <taxon>Microbacterium</taxon>
    </lineage>
</organism>
<evidence type="ECO:0000313" key="3">
    <source>
        <dbReference type="Proteomes" id="UP001501645"/>
    </source>
</evidence>
<dbReference type="Pfam" id="PF13508">
    <property type="entry name" value="Acetyltransf_7"/>
    <property type="match status" value="1"/>
</dbReference>
<dbReference type="RefSeq" id="WP_345437120.1">
    <property type="nucleotide sequence ID" value="NZ_BAABKO010000002.1"/>
</dbReference>
<keyword evidence="3" id="KW-1185">Reference proteome</keyword>
<sequence>MDTDRYEFSPDPARIDGDWVHATLRDHAYWAEGRSRADQDAANAASRCFGVYRRADGGQVAFARVITDGVTFGWVADVVVAPEVRGQGIGKALVAAIAAQLDALGVRRSLLITRDAHALYSRNGWVPVEPPENWMLRPRG</sequence>
<dbReference type="InterPro" id="IPR000182">
    <property type="entry name" value="GNAT_dom"/>
</dbReference>
<comment type="caution">
    <text evidence="2">The sequence shown here is derived from an EMBL/GenBank/DDBJ whole genome shotgun (WGS) entry which is preliminary data.</text>
</comment>
<dbReference type="PROSITE" id="PS51186">
    <property type="entry name" value="GNAT"/>
    <property type="match status" value="1"/>
</dbReference>
<dbReference type="Gene3D" id="3.40.630.30">
    <property type="match status" value="1"/>
</dbReference>
<proteinExistence type="predicted"/>
<dbReference type="InterPro" id="IPR016181">
    <property type="entry name" value="Acyl_CoA_acyltransferase"/>
</dbReference>